<evidence type="ECO:0000259" key="4">
    <source>
        <dbReference type="Pfam" id="PF13193"/>
    </source>
</evidence>
<sequence>MTRAFQNMLTRLTPEMVATFTEAGFWSDDTIYDCARASAARAPAQIAIRDAGLALAYGDLVTLADGFAARLVAAGLRPGDRVAAWMSSRCELAVLLLACAREGFVLCPSLHRNHTVGEITGLVKRMRASALVTETGFGADADRLDITRTAAEVTDLRLTVSLEAPKPRSVADLAAALGTGEAEPPGRNGCDIVYLAFTSGTTGEPKGVMHSSNTLLANARAIAGDWNIGPQTVTYTMGPLSHNLGFGALILTLLAGGELIVHDMPRGKSLLERLEEVGATFLFGVPAHAMDLLIELDAAAEAGGTPLAGLQGFRISGAAAPSWVVERLSAHGIKAQSGYGMTEACSHHYTLPDDPAERITGTSGRACPGYEVRIFDPADPDRPLATGEVGHIGGRGASLMMGYFDDQAATEKAFNKDGWFMTGDLGRMDEHGYLTLTGRLKEIIIRGGHNIHPARIESLASRHPDVARAAAVGVKDERLGEKVCLVVMPRNGVAVDPQDVLRHLDETGLSKYDMPEFFLQVDEIPLSASGKMLKRALLPDIEQGKLVPQPIRFKAPA</sequence>
<dbReference type="SUPFAM" id="SSF56801">
    <property type="entry name" value="Acetyl-CoA synthetase-like"/>
    <property type="match status" value="1"/>
</dbReference>
<dbReference type="GO" id="GO:0006631">
    <property type="term" value="P:fatty acid metabolic process"/>
    <property type="evidence" value="ECO:0007669"/>
    <property type="project" value="TreeGrafter"/>
</dbReference>
<protein>
    <submittedName>
        <fullName evidence="5">Acyl-CoA synthetase</fullName>
    </submittedName>
</protein>
<dbReference type="PROSITE" id="PS00455">
    <property type="entry name" value="AMP_BINDING"/>
    <property type="match status" value="1"/>
</dbReference>
<dbReference type="Pfam" id="PF13193">
    <property type="entry name" value="AMP-binding_C"/>
    <property type="match status" value="1"/>
</dbReference>
<dbReference type="GO" id="GO:0031956">
    <property type="term" value="F:medium-chain fatty acid-CoA ligase activity"/>
    <property type="evidence" value="ECO:0007669"/>
    <property type="project" value="TreeGrafter"/>
</dbReference>
<comment type="similarity">
    <text evidence="1">Belongs to the ATP-dependent AMP-binding enzyme family.</text>
</comment>
<dbReference type="InterPro" id="IPR000873">
    <property type="entry name" value="AMP-dep_synth/lig_dom"/>
</dbReference>
<dbReference type="Pfam" id="PF00501">
    <property type="entry name" value="AMP-binding"/>
    <property type="match status" value="1"/>
</dbReference>
<dbReference type="Gene3D" id="3.30.300.30">
    <property type="match status" value="1"/>
</dbReference>
<dbReference type="PANTHER" id="PTHR43201:SF5">
    <property type="entry name" value="MEDIUM-CHAIN ACYL-COA LIGASE ACSF2, MITOCHONDRIAL"/>
    <property type="match status" value="1"/>
</dbReference>
<gene>
    <name evidence="5" type="ORF">SAMN04488105_10799</name>
</gene>
<dbReference type="AlphaFoldDB" id="A0A1G7FIH0"/>
<dbReference type="PANTHER" id="PTHR43201">
    <property type="entry name" value="ACYL-COA SYNTHETASE"/>
    <property type="match status" value="1"/>
</dbReference>
<feature type="domain" description="AMP-dependent synthetase/ligase" evidence="3">
    <location>
        <begin position="37"/>
        <end position="404"/>
    </location>
</feature>
<keyword evidence="2" id="KW-0436">Ligase</keyword>
<evidence type="ECO:0000313" key="5">
    <source>
        <dbReference type="EMBL" id="SDE75724.1"/>
    </source>
</evidence>
<feature type="domain" description="AMP-binding enzyme C-terminal" evidence="4">
    <location>
        <begin position="456"/>
        <end position="531"/>
    </location>
</feature>
<evidence type="ECO:0000256" key="2">
    <source>
        <dbReference type="ARBA" id="ARBA00022598"/>
    </source>
</evidence>
<organism evidence="5 6">
    <name type="scientific">Salipiger thiooxidans</name>
    <dbReference type="NCBI Taxonomy" id="282683"/>
    <lineage>
        <taxon>Bacteria</taxon>
        <taxon>Pseudomonadati</taxon>
        <taxon>Pseudomonadota</taxon>
        <taxon>Alphaproteobacteria</taxon>
        <taxon>Rhodobacterales</taxon>
        <taxon>Roseobacteraceae</taxon>
        <taxon>Salipiger</taxon>
    </lineage>
</organism>
<evidence type="ECO:0000256" key="1">
    <source>
        <dbReference type="ARBA" id="ARBA00006432"/>
    </source>
</evidence>
<name>A0A1G7FIH0_9RHOB</name>
<dbReference type="Proteomes" id="UP000198994">
    <property type="component" value="Unassembled WGS sequence"/>
</dbReference>
<dbReference type="InterPro" id="IPR025110">
    <property type="entry name" value="AMP-bd_C"/>
</dbReference>
<accession>A0A1G7FIH0</accession>
<dbReference type="RefSeq" id="WP_165617080.1">
    <property type="nucleotide sequence ID" value="NZ_FNAV01000007.1"/>
</dbReference>
<dbReference type="STRING" id="282683.SAMN04488105_10799"/>
<dbReference type="InterPro" id="IPR020845">
    <property type="entry name" value="AMP-binding_CS"/>
</dbReference>
<dbReference type="Gene3D" id="3.40.50.12780">
    <property type="entry name" value="N-terminal domain of ligase-like"/>
    <property type="match status" value="1"/>
</dbReference>
<evidence type="ECO:0000259" key="3">
    <source>
        <dbReference type="Pfam" id="PF00501"/>
    </source>
</evidence>
<proteinExistence type="inferred from homology"/>
<reference evidence="6" key="1">
    <citation type="submission" date="2016-10" db="EMBL/GenBank/DDBJ databases">
        <authorList>
            <person name="Varghese N."/>
            <person name="Submissions S."/>
        </authorList>
    </citation>
    <scope>NUCLEOTIDE SEQUENCE [LARGE SCALE GENOMIC DNA]</scope>
    <source>
        <strain evidence="6">DSM 10146</strain>
    </source>
</reference>
<dbReference type="InterPro" id="IPR045851">
    <property type="entry name" value="AMP-bd_C_sf"/>
</dbReference>
<evidence type="ECO:0000313" key="6">
    <source>
        <dbReference type="Proteomes" id="UP000198994"/>
    </source>
</evidence>
<keyword evidence="6" id="KW-1185">Reference proteome</keyword>
<dbReference type="InterPro" id="IPR042099">
    <property type="entry name" value="ANL_N_sf"/>
</dbReference>
<dbReference type="EMBL" id="FNAV01000007">
    <property type="protein sequence ID" value="SDE75724.1"/>
    <property type="molecule type" value="Genomic_DNA"/>
</dbReference>